<dbReference type="PANTHER" id="PTHR11814">
    <property type="entry name" value="SULFATE TRANSPORTER"/>
    <property type="match status" value="1"/>
</dbReference>
<dbReference type="Pfam" id="PF00916">
    <property type="entry name" value="Sulfate_transp"/>
    <property type="match status" value="2"/>
</dbReference>
<dbReference type="PROSITE" id="PS01130">
    <property type="entry name" value="SLC26A"/>
    <property type="match status" value="1"/>
</dbReference>
<evidence type="ECO:0000256" key="3">
    <source>
        <dbReference type="ARBA" id="ARBA00022989"/>
    </source>
</evidence>
<protein>
    <recommendedName>
        <fullName evidence="6">STAS domain-containing protein</fullName>
    </recommendedName>
</protein>
<dbReference type="PROSITE" id="PS50801">
    <property type="entry name" value="STAS"/>
    <property type="match status" value="2"/>
</dbReference>
<feature type="transmembrane region" description="Helical" evidence="5">
    <location>
        <begin position="1210"/>
        <end position="1235"/>
    </location>
</feature>
<keyword evidence="3 5" id="KW-1133">Transmembrane helix</keyword>
<feature type="transmembrane region" description="Helical" evidence="5">
    <location>
        <begin position="401"/>
        <end position="425"/>
    </location>
</feature>
<gene>
    <name evidence="7" type="ORF">QTP70_033220</name>
</gene>
<evidence type="ECO:0000256" key="4">
    <source>
        <dbReference type="ARBA" id="ARBA00023136"/>
    </source>
</evidence>
<evidence type="ECO:0000256" key="5">
    <source>
        <dbReference type="SAM" id="Phobius"/>
    </source>
</evidence>
<dbReference type="InterPro" id="IPR001902">
    <property type="entry name" value="SLC26A/SulP_fam"/>
</dbReference>
<evidence type="ECO:0000259" key="6">
    <source>
        <dbReference type="PROSITE" id="PS50801"/>
    </source>
</evidence>
<keyword evidence="8" id="KW-1185">Reference proteome</keyword>
<feature type="transmembrane region" description="Helical" evidence="5">
    <location>
        <begin position="1116"/>
        <end position="1139"/>
    </location>
</feature>
<accession>A0AAE0QCZ4</accession>
<dbReference type="Pfam" id="PF01740">
    <property type="entry name" value="STAS"/>
    <property type="match status" value="2"/>
</dbReference>
<dbReference type="EMBL" id="JAUCMX010000018">
    <property type="protein sequence ID" value="KAK3518124.1"/>
    <property type="molecule type" value="Genomic_DNA"/>
</dbReference>
<dbReference type="Proteomes" id="UP001274896">
    <property type="component" value="Unassembled WGS sequence"/>
</dbReference>
<dbReference type="Gene3D" id="3.30.750.24">
    <property type="entry name" value="STAS domain"/>
    <property type="match status" value="2"/>
</dbReference>
<dbReference type="CDD" id="cd07042">
    <property type="entry name" value="STAS_SulP_like_sulfate_transporter"/>
    <property type="match status" value="2"/>
</dbReference>
<dbReference type="InterPro" id="IPR018045">
    <property type="entry name" value="S04_transporter_CS"/>
</dbReference>
<keyword evidence="2 5" id="KW-0812">Transmembrane</keyword>
<dbReference type="InterPro" id="IPR002645">
    <property type="entry name" value="STAS_dom"/>
</dbReference>
<feature type="transmembrane region" description="Helical" evidence="5">
    <location>
        <begin position="338"/>
        <end position="361"/>
    </location>
</feature>
<feature type="transmembrane region" description="Helical" evidence="5">
    <location>
        <begin position="1027"/>
        <end position="1048"/>
    </location>
</feature>
<reference evidence="7" key="1">
    <citation type="submission" date="2023-06" db="EMBL/GenBank/DDBJ databases">
        <title>Male Hemibagrus guttatus genome.</title>
        <authorList>
            <person name="Bian C."/>
        </authorList>
    </citation>
    <scope>NUCLEOTIDE SEQUENCE</scope>
    <source>
        <strain evidence="7">Male_cb2023</strain>
        <tissue evidence="7">Muscle</tissue>
    </source>
</reference>
<feature type="domain" description="STAS" evidence="6">
    <location>
        <begin position="1266"/>
        <end position="1470"/>
    </location>
</feature>
<feature type="transmembrane region" description="Helical" evidence="5">
    <location>
        <begin position="373"/>
        <end position="395"/>
    </location>
</feature>
<dbReference type="SUPFAM" id="SSF52091">
    <property type="entry name" value="SpoIIaa-like"/>
    <property type="match status" value="2"/>
</dbReference>
<evidence type="ECO:0000313" key="8">
    <source>
        <dbReference type="Proteomes" id="UP001274896"/>
    </source>
</evidence>
<proteinExistence type="predicted"/>
<feature type="transmembrane region" description="Helical" evidence="5">
    <location>
        <begin position="296"/>
        <end position="318"/>
    </location>
</feature>
<dbReference type="GO" id="GO:0016020">
    <property type="term" value="C:membrane"/>
    <property type="evidence" value="ECO:0007669"/>
    <property type="project" value="UniProtKB-SubCell"/>
</dbReference>
<dbReference type="NCBIfam" id="TIGR00815">
    <property type="entry name" value="sulP"/>
    <property type="match status" value="1"/>
</dbReference>
<evidence type="ECO:0000256" key="1">
    <source>
        <dbReference type="ARBA" id="ARBA00004141"/>
    </source>
</evidence>
<sequence length="1521" mass="167232">MDTQNLYNVSRPIYSTRAFEHVNERQAREKKTIKERLTNSCSCSGKRVVRLIKGFFPILEWLPTYQLREWLPGEIVSGITTGMVCALQGLAYSLLVNVGPVYGLYAAFFPILPYFILGTSRHLSVGPFPVTCLMMGSVVLNLAPDSQFMVPRNDTTVNGTAAMVLNVQARDAKRLAISISMTVLIGLFQLGMGVAQVGYLVRYLSDPLTIGDIFKNIKKANMVDLIAGVLTIIVVMLVKEFNAKYQKKLPVPIPIEVVVTIIDSGVSYALDLRNNYGSGIIQNIPRGFVPPISADVSLFSSFVGPGFSTAVVSYAIAISVAKVYAAKHDLVVDADQELIAFGISNIFCGSFGGFVATTALSRTAIQESTGGKTQVASIISALLVLIVIVALGPLLQPLQKLIWVFTFTACIFLGLDIGLLAGLVFELVTVVLRTQFPSCSTLGNIPSTDIYKNMKDYKNIVACPGTKIIKCSAPIYFANIEYLKDRIKHIVGFDAVQVFKKRNKALKQIHNLIKKGKLKVTENGLVSVEQLGVINEGYENEQNPQQEGIPPEVETGAQKDVEVHVDWTATLPVKVTVPKVDIHSLVMDFTAVSFLDVMAAKCLKLIIKEFLRIGVNVYLAGCDDEIVMKMESMGFFDAMVHRGMLFLSVHDAILYIKMETASDITDDPMIEKISQLREDKESYIEDEDLIETYDNQRLLPPSPQLCYTSHNPTPFINAQKKDDSHSLRNPLRKEYMMIGLSSAANPYFISRPIYSKRAFDEEHERQMLESRTFKEKLTTSCRCSSSQVKPVLKGLFPVLDWLLKYPVKLWLASDIISGASTGLVCCLQGLAYALLVSVSPVYGLYAAFFPILTYFFLGTSRHISVGPFPVTCLMVGSVVLTLAPEEQFIHPGNGSTVNGSWVGTEEVAVDAMEAQRIVIASTMTVLVGLFQLVMGMLHVGFLVRYLSDPLVGGFTTAAAFHVFISQLKMVVSVPTHSHNGFFSIAYTLSDVFLNIKQTNMADLVAGLLAIIIVVVVKEVNTKFQHKIPVPVPIEVIVTVIATGISYAVDLKSHYGAHIVDSIPRGFVPARFPSVELIGDIVGSSFSTAVVGYAVSVSVAKVYATKHDYKIDGNQELIAFGISNIFCGCFSGFVATTALSRTAIQEGTGGKTQVAGLISALMMLIVIMGLGPLLQPLQKSVLAGIVIANLKGMFMQLTDVPILWRQNRTDCYIWVFTCIACIVLGLDVGLLTGIVFELGTVVVRTQFPSCSILGNIPGTDIYRNMKDYKNINQISGIKIFKCNSPIYFANIDYLKEQLRDTVGFDAVQVFKKRNKALKKIHKLVKKGSLKVTESGLVSIDPLGVVNEGFESEQNPKHMESEPQQEVDDEARTDVDVEVQVDWTAALPVNVTVPKVNIHSLVLDFTAVSFLDVMAAKSLKLVIKEFIRIGVNVYIAGCDDDTVRRMESLCFFDEVVTRDLLFLSVHDAILFIKLETSTGTISDPIADKISQMQDDKAPPPFTEDENQIETYDNQHLAIHELSV</sequence>
<feature type="transmembrane region" description="Helical" evidence="5">
    <location>
        <begin position="175"/>
        <end position="200"/>
    </location>
</feature>
<feature type="transmembrane region" description="Helical" evidence="5">
    <location>
        <begin position="125"/>
        <end position="143"/>
    </location>
</feature>
<feature type="transmembrane region" description="Helical" evidence="5">
    <location>
        <begin position="1151"/>
        <end position="1173"/>
    </location>
</feature>
<evidence type="ECO:0000256" key="2">
    <source>
        <dbReference type="ARBA" id="ARBA00022692"/>
    </source>
</evidence>
<dbReference type="InterPro" id="IPR011547">
    <property type="entry name" value="SLC26A/SulP_dom"/>
</dbReference>
<evidence type="ECO:0000313" key="7">
    <source>
        <dbReference type="EMBL" id="KAK3518124.1"/>
    </source>
</evidence>
<dbReference type="GO" id="GO:0008271">
    <property type="term" value="F:secondary active sulfate transmembrane transporter activity"/>
    <property type="evidence" value="ECO:0007669"/>
    <property type="project" value="InterPro"/>
</dbReference>
<name>A0AAE0QCZ4_9TELE</name>
<feature type="transmembrane region" description="Helical" evidence="5">
    <location>
        <begin position="917"/>
        <end position="943"/>
    </location>
</feature>
<feature type="transmembrane region" description="Helical" evidence="5">
    <location>
        <begin position="991"/>
        <end position="1015"/>
    </location>
</feature>
<comment type="caution">
    <text evidence="7">The sequence shown here is derived from an EMBL/GenBank/DDBJ whole genome shotgun (WGS) entry which is preliminary data.</text>
</comment>
<feature type="transmembrane region" description="Helical" evidence="5">
    <location>
        <begin position="809"/>
        <end position="835"/>
    </location>
</feature>
<dbReference type="InterPro" id="IPR036513">
    <property type="entry name" value="STAS_dom_sf"/>
</dbReference>
<feature type="transmembrane region" description="Helical" evidence="5">
    <location>
        <begin position="220"/>
        <end position="238"/>
    </location>
</feature>
<organism evidence="7 8">
    <name type="scientific">Hemibagrus guttatus</name>
    <dbReference type="NCBI Taxonomy" id="175788"/>
    <lineage>
        <taxon>Eukaryota</taxon>
        <taxon>Metazoa</taxon>
        <taxon>Chordata</taxon>
        <taxon>Craniata</taxon>
        <taxon>Vertebrata</taxon>
        <taxon>Euteleostomi</taxon>
        <taxon>Actinopterygii</taxon>
        <taxon>Neopterygii</taxon>
        <taxon>Teleostei</taxon>
        <taxon>Ostariophysi</taxon>
        <taxon>Siluriformes</taxon>
        <taxon>Bagridae</taxon>
        <taxon>Hemibagrus</taxon>
    </lineage>
</organism>
<keyword evidence="4 5" id="KW-0472">Membrane</keyword>
<feature type="transmembrane region" description="Helical" evidence="5">
    <location>
        <begin position="841"/>
        <end position="858"/>
    </location>
</feature>
<feature type="domain" description="STAS" evidence="6">
    <location>
        <begin position="456"/>
        <end position="656"/>
    </location>
</feature>
<comment type="subcellular location">
    <subcellularLocation>
        <location evidence="1">Membrane</location>
        <topology evidence="1">Multi-pass membrane protein</topology>
    </subcellularLocation>
</comment>